<reference evidence="1 2" key="1">
    <citation type="submission" date="2019-08" db="EMBL/GenBank/DDBJ databases">
        <title>Genome of Psychroserpens burtonensis ACAM 167.</title>
        <authorList>
            <person name="Bowman J.P."/>
        </authorList>
    </citation>
    <scope>NUCLEOTIDE SEQUENCE [LARGE SCALE GENOMIC DNA]</scope>
    <source>
        <strain evidence="1 2">ACAM 167</strain>
    </source>
</reference>
<protein>
    <recommendedName>
        <fullName evidence="3">Lipocalin-like domain-containing protein</fullName>
    </recommendedName>
</protein>
<name>A0A5C7BJ03_9FLAO</name>
<dbReference type="OrthoDB" id="1441376at2"/>
<sequence>MKTRVTFIILFALLFSCKENTTIVKEAVEVAIVEEPSLEGTWEMIGLYNYKNNEVVDSFKTREGNRQIKMYTKSKVMWSKLVPADSTEYFAYGAYSLNDSILKETLDYGSKTMNLVIGKRRDYIFKIVLEKDKFSQIEIDEDGDKIYSENYKRVD</sequence>
<dbReference type="AlphaFoldDB" id="A0A5C7BJ03"/>
<dbReference type="PROSITE" id="PS51257">
    <property type="entry name" value="PROKAR_LIPOPROTEIN"/>
    <property type="match status" value="1"/>
</dbReference>
<evidence type="ECO:0000313" key="2">
    <source>
        <dbReference type="Proteomes" id="UP000321938"/>
    </source>
</evidence>
<proteinExistence type="predicted"/>
<gene>
    <name evidence="1" type="ORF">ES692_01440</name>
</gene>
<organism evidence="1 2">
    <name type="scientific">Psychroserpens burtonensis</name>
    <dbReference type="NCBI Taxonomy" id="49278"/>
    <lineage>
        <taxon>Bacteria</taxon>
        <taxon>Pseudomonadati</taxon>
        <taxon>Bacteroidota</taxon>
        <taxon>Flavobacteriia</taxon>
        <taxon>Flavobacteriales</taxon>
        <taxon>Flavobacteriaceae</taxon>
        <taxon>Psychroserpens</taxon>
    </lineage>
</organism>
<dbReference type="EMBL" id="VOSB01000002">
    <property type="protein sequence ID" value="TXE19951.1"/>
    <property type="molecule type" value="Genomic_DNA"/>
</dbReference>
<dbReference type="STRING" id="1123037.GCA_000425305_02812"/>
<dbReference type="RefSeq" id="WP_028872539.1">
    <property type="nucleotide sequence ID" value="NZ_VOSB01000002.1"/>
</dbReference>
<keyword evidence="2" id="KW-1185">Reference proteome</keyword>
<dbReference type="Proteomes" id="UP000321938">
    <property type="component" value="Unassembled WGS sequence"/>
</dbReference>
<evidence type="ECO:0000313" key="1">
    <source>
        <dbReference type="EMBL" id="TXE19951.1"/>
    </source>
</evidence>
<comment type="caution">
    <text evidence="1">The sequence shown here is derived from an EMBL/GenBank/DDBJ whole genome shotgun (WGS) entry which is preliminary data.</text>
</comment>
<dbReference type="Gene3D" id="2.40.128.490">
    <property type="entry name" value="Uncharacterised protein PF14869, DUF4488"/>
    <property type="match status" value="1"/>
</dbReference>
<accession>A0A5C7BJ03</accession>
<evidence type="ECO:0008006" key="3">
    <source>
        <dbReference type="Google" id="ProtNLM"/>
    </source>
</evidence>